<accession>A0ACC0VBK2</accession>
<protein>
    <submittedName>
        <fullName evidence="1">Uncharacterized protein</fullName>
    </submittedName>
</protein>
<dbReference type="EMBL" id="CM047940">
    <property type="protein sequence ID" value="KAI9903679.1"/>
    <property type="molecule type" value="Genomic_DNA"/>
</dbReference>
<name>A0ACC0VBK2_9HYPO</name>
<evidence type="ECO:0000313" key="2">
    <source>
        <dbReference type="Proteomes" id="UP001163324"/>
    </source>
</evidence>
<dbReference type="Proteomes" id="UP001163324">
    <property type="component" value="Chromosome 1"/>
</dbReference>
<reference evidence="1" key="1">
    <citation type="submission" date="2022-10" db="EMBL/GenBank/DDBJ databases">
        <title>Complete Genome of Trichothecium roseum strain YXFP-22015, a Plant Pathogen Isolated from Citrus.</title>
        <authorList>
            <person name="Wang Y."/>
            <person name="Zhu L."/>
        </authorList>
    </citation>
    <scope>NUCLEOTIDE SEQUENCE</scope>
    <source>
        <strain evidence="1">YXFP-22015</strain>
    </source>
</reference>
<keyword evidence="2" id="KW-1185">Reference proteome</keyword>
<comment type="caution">
    <text evidence="1">The sequence shown here is derived from an EMBL/GenBank/DDBJ whole genome shotgun (WGS) entry which is preliminary data.</text>
</comment>
<sequence>MEGLGAGASIIAVVDLSVKIVTLCSQYSAAVSGAREDISRVSAQVAGLRTTLEHAAQLIGVVEQQQPNNAAAAGGGHRHHLATSRDLLDQVQRCRAELQKLEAKLRPSGSRKVMGKFGLRALKWPFGQREVLDIVGSLERFQDNIMRGLQIDQTNMLIGINEGIQNLSVQARKEMPRLARHEPHFVVPFTRDPNFVRRPEIQNWVQEQYSSDAADRMALVGLGGLGKSQIAIEFAYKVHNPAQDDATGTRRSVFWVHGSTKARILQSFRGIAERLELPGRDDPDADLLHLVRDWLQRQNEVAPWLMILDNADNINTFYDESDQEPIASCLPKAGHGKILITSRNDVAAERLTGSYNAIKRISAMDSDGALQVFRNKLNPDLYSTDAAAELVIALDCIPLVVNQAAAYINRRAPRATVQSYLELFRESHQKRTRLLNNDTGDLRRDESASNSVVVTWEVTFQQIRKERSTAADLLVFMSFFHAQNIPEDLLATYAKTRRAAQRKTRDEDDSESGDDDDGTEAMLEDIETLRAYSMISMSNAHSSQAVSYDIHPLVQFCTQNRLSARGTLCQWKALSMQMIKERFPTDRGRRALAHCRALLPHVEVVLDGQLPVNDSDAVAAPDENTPLGTIYARSLASLLYSVGLHMLDTGDHVRAEKYMKRCLDLRSRVLGDDHDATINTKNKLATAYSSAGHADKAEELQLQVIAAQRGKVSDDSFESNRLMLSYQHNLADIFGQQGRWAEAESLYALVLEGEKRLHGADHEDIATMTGLASAIESQGRYDEAERLQVSLLALSCRLYGEDHPDTLTAMMNLAWTQARQRRYADAELLQADVLTRAIDLLGPDHPQTLAAKVTLSTTYYKQGRYAEAEPLESSAFEARKRLFGEDHPDTLVAMHNLARTKQVMGKRDEALALLQACLVLQRSRLGPSHSDTLTSASILAQWYPEAP</sequence>
<proteinExistence type="predicted"/>
<evidence type="ECO:0000313" key="1">
    <source>
        <dbReference type="EMBL" id="KAI9903679.1"/>
    </source>
</evidence>
<gene>
    <name evidence="1" type="ORF">N3K66_000208</name>
</gene>
<organism evidence="1 2">
    <name type="scientific">Trichothecium roseum</name>
    <dbReference type="NCBI Taxonomy" id="47278"/>
    <lineage>
        <taxon>Eukaryota</taxon>
        <taxon>Fungi</taxon>
        <taxon>Dikarya</taxon>
        <taxon>Ascomycota</taxon>
        <taxon>Pezizomycotina</taxon>
        <taxon>Sordariomycetes</taxon>
        <taxon>Hypocreomycetidae</taxon>
        <taxon>Hypocreales</taxon>
        <taxon>Hypocreales incertae sedis</taxon>
        <taxon>Trichothecium</taxon>
    </lineage>
</organism>